<evidence type="ECO:0000256" key="1">
    <source>
        <dbReference type="SAM" id="MobiDB-lite"/>
    </source>
</evidence>
<protein>
    <submittedName>
        <fullName evidence="2">Uncharacterized protein</fullName>
    </submittedName>
</protein>
<reference evidence="2 3" key="1">
    <citation type="journal article" date="2020" name="ISME J.">
        <title>Comparative genomics reveals insights into cyanobacterial evolution and habitat adaptation.</title>
        <authorList>
            <person name="Chen M.Y."/>
            <person name="Teng W.K."/>
            <person name="Zhao L."/>
            <person name="Hu C.X."/>
            <person name="Zhou Y.K."/>
            <person name="Han B.P."/>
            <person name="Song L.R."/>
            <person name="Shu W.S."/>
        </authorList>
    </citation>
    <scope>NUCLEOTIDE SEQUENCE [LARGE SCALE GENOMIC DNA]</scope>
    <source>
        <strain evidence="2 3">FACHB-196</strain>
    </source>
</reference>
<name>A0ABR8FHS5_9NOST</name>
<feature type="region of interest" description="Disordered" evidence="1">
    <location>
        <begin position="1"/>
        <end position="67"/>
    </location>
</feature>
<feature type="compositionally biased region" description="Polar residues" evidence="1">
    <location>
        <begin position="58"/>
        <end position="67"/>
    </location>
</feature>
<accession>A0ABR8FHS5</accession>
<gene>
    <name evidence="2" type="ORF">H6G59_15700</name>
</gene>
<comment type="caution">
    <text evidence="2">The sequence shown here is derived from an EMBL/GenBank/DDBJ whole genome shotgun (WGS) entry which is preliminary data.</text>
</comment>
<evidence type="ECO:0000313" key="3">
    <source>
        <dbReference type="Proteomes" id="UP000640531"/>
    </source>
</evidence>
<dbReference type="RefSeq" id="WP_190716007.1">
    <property type="nucleotide sequence ID" value="NZ_JACJST010000014.1"/>
</dbReference>
<keyword evidence="3" id="KW-1185">Reference proteome</keyword>
<sequence length="67" mass="6996">MSAKTKKQQSDSQENTATASGGYQTPLQEDIRKTGDAEKSDARPTATPEAPGEDSVAGSPNQGTESR</sequence>
<feature type="compositionally biased region" description="Basic and acidic residues" evidence="1">
    <location>
        <begin position="29"/>
        <end position="42"/>
    </location>
</feature>
<evidence type="ECO:0000313" key="2">
    <source>
        <dbReference type="EMBL" id="MBD2569316.1"/>
    </source>
</evidence>
<organism evidence="2 3">
    <name type="scientific">Anabaena lutea FACHB-196</name>
    <dbReference type="NCBI Taxonomy" id="2692881"/>
    <lineage>
        <taxon>Bacteria</taxon>
        <taxon>Bacillati</taxon>
        <taxon>Cyanobacteriota</taxon>
        <taxon>Cyanophyceae</taxon>
        <taxon>Nostocales</taxon>
        <taxon>Nostocaceae</taxon>
        <taxon>Anabaena</taxon>
    </lineage>
</organism>
<dbReference type="EMBL" id="JACJST010000014">
    <property type="protein sequence ID" value="MBD2569316.1"/>
    <property type="molecule type" value="Genomic_DNA"/>
</dbReference>
<proteinExistence type="predicted"/>
<dbReference type="Proteomes" id="UP000640531">
    <property type="component" value="Unassembled WGS sequence"/>
</dbReference>
<feature type="compositionally biased region" description="Polar residues" evidence="1">
    <location>
        <begin position="10"/>
        <end position="27"/>
    </location>
</feature>